<dbReference type="Pfam" id="PF13487">
    <property type="entry name" value="HD_5"/>
    <property type="match status" value="1"/>
</dbReference>
<evidence type="ECO:0000313" key="3">
    <source>
        <dbReference type="EMBL" id="SEA57381.1"/>
    </source>
</evidence>
<feature type="domain" description="HD-GYP" evidence="2">
    <location>
        <begin position="434"/>
        <end position="646"/>
    </location>
</feature>
<dbReference type="RefSeq" id="WP_092349094.1">
    <property type="nucleotide sequence ID" value="NZ_FNQN01000007.1"/>
</dbReference>
<feature type="transmembrane region" description="Helical" evidence="1">
    <location>
        <begin position="405"/>
        <end position="425"/>
    </location>
</feature>
<dbReference type="PROSITE" id="PS51832">
    <property type="entry name" value="HD_GYP"/>
    <property type="match status" value="1"/>
</dbReference>
<dbReference type="InterPro" id="IPR007890">
    <property type="entry name" value="CHASE2"/>
</dbReference>
<dbReference type="SMART" id="SM01080">
    <property type="entry name" value="CHASE2"/>
    <property type="match status" value="1"/>
</dbReference>
<feature type="transmembrane region" description="Helical" evidence="1">
    <location>
        <begin position="372"/>
        <end position="393"/>
    </location>
</feature>
<dbReference type="InterPro" id="IPR003607">
    <property type="entry name" value="HD/PDEase_dom"/>
</dbReference>
<dbReference type="SUPFAM" id="SSF109604">
    <property type="entry name" value="HD-domain/PDEase-like"/>
    <property type="match status" value="1"/>
</dbReference>
<evidence type="ECO:0000313" key="4">
    <source>
        <dbReference type="Proteomes" id="UP000199409"/>
    </source>
</evidence>
<dbReference type="OrthoDB" id="9776250at2"/>
<protein>
    <submittedName>
        <fullName evidence="3">Adenylate cyclase</fullName>
    </submittedName>
</protein>
<keyword evidence="4" id="KW-1185">Reference proteome</keyword>
<keyword evidence="1" id="KW-0812">Transmembrane</keyword>
<dbReference type="AlphaFoldDB" id="A0A1H4CAD8"/>
<keyword evidence="1" id="KW-0472">Membrane</keyword>
<keyword evidence="1" id="KW-1133">Transmembrane helix</keyword>
<dbReference type="EMBL" id="FNQN01000007">
    <property type="protein sequence ID" value="SEA57381.1"/>
    <property type="molecule type" value="Genomic_DNA"/>
</dbReference>
<dbReference type="Pfam" id="PF05226">
    <property type="entry name" value="CHASE2"/>
    <property type="match status" value="1"/>
</dbReference>
<dbReference type="Proteomes" id="UP000199409">
    <property type="component" value="Unassembled WGS sequence"/>
</dbReference>
<organism evidence="3 4">
    <name type="scientific">Desulfuromusa kysingii</name>
    <dbReference type="NCBI Taxonomy" id="37625"/>
    <lineage>
        <taxon>Bacteria</taxon>
        <taxon>Pseudomonadati</taxon>
        <taxon>Thermodesulfobacteriota</taxon>
        <taxon>Desulfuromonadia</taxon>
        <taxon>Desulfuromonadales</taxon>
        <taxon>Geopsychrobacteraceae</taxon>
        <taxon>Desulfuromusa</taxon>
    </lineage>
</organism>
<evidence type="ECO:0000256" key="1">
    <source>
        <dbReference type="SAM" id="Phobius"/>
    </source>
</evidence>
<name>A0A1H4CAD8_9BACT</name>
<accession>A0A1H4CAD8</accession>
<proteinExistence type="predicted"/>
<dbReference type="CDD" id="cd00077">
    <property type="entry name" value="HDc"/>
    <property type="match status" value="1"/>
</dbReference>
<gene>
    <name evidence="3" type="ORF">SAMN05660420_02522</name>
</gene>
<dbReference type="InterPro" id="IPR037522">
    <property type="entry name" value="HD_GYP_dom"/>
</dbReference>
<dbReference type="SMART" id="SM00471">
    <property type="entry name" value="HDc"/>
    <property type="match status" value="1"/>
</dbReference>
<dbReference type="Gene3D" id="1.10.3210.10">
    <property type="entry name" value="Hypothetical protein af1432"/>
    <property type="match status" value="1"/>
</dbReference>
<dbReference type="PANTHER" id="PTHR45228">
    <property type="entry name" value="CYCLIC DI-GMP PHOSPHODIESTERASE TM_0186-RELATED"/>
    <property type="match status" value="1"/>
</dbReference>
<evidence type="ECO:0000259" key="2">
    <source>
        <dbReference type="PROSITE" id="PS51832"/>
    </source>
</evidence>
<dbReference type="InterPro" id="IPR052020">
    <property type="entry name" value="Cyclic_di-GMP/3'3'-cGAMP_PDE"/>
</dbReference>
<dbReference type="STRING" id="37625.SAMN05660420_02522"/>
<feature type="transmembrane region" description="Helical" evidence="1">
    <location>
        <begin position="350"/>
        <end position="367"/>
    </location>
</feature>
<sequence length="654" mass="73565">MKKLSKFSILFLFVLGFHLLIYISGAIPFFDYRVFDFMTSHSPPPLTPSSGSTVIVEIDEESLQLLGQWPWPRLILAKTLQEILRQQPAAVGLDIFFPEPDRTSPSQIISFYKQLLGLNVQLQGFPAELADHDRILAEILQSGPTVLPLFASQESSASKECQSFPAQKISLPTDISIPESRSLLCNTPILQQAAQGVGYINASVDSDGVFRRQPLIIRYKEQIIPSLALAMLSQVDPQIKLKHSTNWWAPLKLSFTDKTITMNRRGEVLNLLYPKESFVRIPVSQVLSGRAPAALFTGKLVLIGASAAGLYDQFVTSSGDIIPGVFVHAALLENIINGQGLYQPDYAKNIAFLLSFLLSLLVVYLVFERRYLAAWVVFLGVTLIAIVVTWIALRRGIYISPGFFLTPFLFMFFIFSLFFAILHYIERKRFLEDLGEAHSATIDSMTMVAESRDVETGLHIIRTKEYVKLLATYLKNHRHFNQKDLTPHIIELLYRAAPLHDIGKVGIPDAILKKPGRLNANEITIMQSHVEIGRTIIDNAINNYNKTNEFLTIASNITYSHHEKWDGSGYPLGLNGKNIPLEGRMMALADVYDALISRRCYKDPISFDEAEKMIIAQSNKHFDPMMIAAFIDLKNEFRQIAETYVETENLSSCS</sequence>
<dbReference type="PANTHER" id="PTHR45228:SF5">
    <property type="entry name" value="CYCLIC DI-GMP PHOSPHODIESTERASE VC_1348-RELATED"/>
    <property type="match status" value="1"/>
</dbReference>
<reference evidence="3 4" key="1">
    <citation type="submission" date="2016-10" db="EMBL/GenBank/DDBJ databases">
        <authorList>
            <person name="de Groot N.N."/>
        </authorList>
    </citation>
    <scope>NUCLEOTIDE SEQUENCE [LARGE SCALE GENOMIC DNA]</scope>
    <source>
        <strain evidence="3 4">DSM 7343</strain>
    </source>
</reference>